<evidence type="ECO:0000313" key="2">
    <source>
        <dbReference type="Proteomes" id="UP000515131"/>
    </source>
</evidence>
<reference evidence="3" key="1">
    <citation type="submission" date="2025-08" db="UniProtKB">
        <authorList>
            <consortium name="RefSeq"/>
        </authorList>
    </citation>
    <scope>IDENTIFICATION</scope>
    <source>
        <tissue evidence="3">Blood</tissue>
    </source>
</reference>
<dbReference type="GeneID" id="112863805"/>
<dbReference type="RefSeq" id="XP_025782710.1">
    <property type="nucleotide sequence ID" value="XM_025926925.1"/>
</dbReference>
<feature type="region of interest" description="Disordered" evidence="1">
    <location>
        <begin position="1"/>
        <end position="218"/>
    </location>
</feature>
<feature type="compositionally biased region" description="Low complexity" evidence="1">
    <location>
        <begin position="108"/>
        <end position="123"/>
    </location>
</feature>
<feature type="compositionally biased region" description="Basic and acidic residues" evidence="1">
    <location>
        <begin position="93"/>
        <end position="107"/>
    </location>
</feature>
<organism evidence="2 3">
    <name type="scientific">Puma concolor</name>
    <name type="common">Mountain lion</name>
    <name type="synonym">Felis concolor</name>
    <dbReference type="NCBI Taxonomy" id="9696"/>
    <lineage>
        <taxon>Eukaryota</taxon>
        <taxon>Metazoa</taxon>
        <taxon>Chordata</taxon>
        <taxon>Craniata</taxon>
        <taxon>Vertebrata</taxon>
        <taxon>Euteleostomi</taxon>
        <taxon>Mammalia</taxon>
        <taxon>Eutheria</taxon>
        <taxon>Laurasiatheria</taxon>
        <taxon>Carnivora</taxon>
        <taxon>Feliformia</taxon>
        <taxon>Felidae</taxon>
        <taxon>Felinae</taxon>
        <taxon>Puma</taxon>
    </lineage>
</organism>
<dbReference type="Pfam" id="PF15087">
    <property type="entry name" value="DUF4551"/>
    <property type="match status" value="1"/>
</dbReference>
<proteinExistence type="predicted"/>
<evidence type="ECO:0000313" key="3">
    <source>
        <dbReference type="RefSeq" id="XP_025782710.1"/>
    </source>
</evidence>
<feature type="region of interest" description="Disordered" evidence="1">
    <location>
        <begin position="362"/>
        <end position="382"/>
    </location>
</feature>
<protein>
    <submittedName>
        <fullName evidence="3">Uncharacterized protein C12orf56 homolog</fullName>
    </submittedName>
</protein>
<feature type="compositionally biased region" description="Low complexity" evidence="1">
    <location>
        <begin position="166"/>
        <end position="195"/>
    </location>
</feature>
<dbReference type="KEGG" id="pcoo:112863805"/>
<dbReference type="Proteomes" id="UP000515131">
    <property type="component" value="Unplaced"/>
</dbReference>
<gene>
    <name evidence="3" type="primary">CUNH12orf56</name>
</gene>
<dbReference type="InterPro" id="IPR027878">
    <property type="entry name" value="DUF4551"/>
</dbReference>
<accession>A0A6P6I3L0</accession>
<sequence length="803" mass="88969">MTPTLLGQPCPLLPHPVPPRKEPRGNSGDETPGNGRPRTRDALRGDGRGSPPRQLPRIPERTEVDPDPAAPKLRVTFPITPSRLPACTPEGWSAERSDAARRERGERPSSLSPSSSATAAMPETELAGAARRSASPDAFSCVAPDRQPSKQAGSAPQEGKEREGPANAAAASVAAESARSALPASAPRGPAPAASWRVQTAARGPGPGAYNSRHARGRRRFRALAGPVVHAGMGCPARAPPAPRNPGGPGRRIDDYPQFLSPPDRETNQHIRIIYSSTVLKKECEKSKGVKKFSFPFHPSHFHLIAASNNKKVEEEINGPVFWRGKEPRSLNESSLRYHQEVSTPSTDSTFCLPSDLKEPSLHGQSAFRPLPTPSRRSCQSTSAMGKVVTLPSCTTNMKEPKALSDHSGSLSEVPLKGNGNGNEFYSGNSSLASPLQSNPNLEKKALELHLYIISTTSSIFLHLKSSWTNYIIKATLLQDPLRAGELSPTGSQKPYRSEEKIKHFGQLKSELFLKDNTLRKILCLITELKVAAQKNFILKRLFWKTSDLFYFLVNKLHEYLPESRDKSTLQNRSQRADELVACIEIMQTLGLMFRETETESSRLKTLAAKKGALFNLLVILISEPQIPKSCPVFDIQLVADSTLVEMSFDAELQNLIKEYTDTATALLYEIFLVFQQGNLGLGPEEFAISWMMSFLQSRPPFITFLASIVKQVVKGLGASFQPLSPSQAVLLYQQFYILKSCLQYSQTLAEYIRNDYREEFRYFIHMPALEKRLPLWYPITQPTTQLFHEVLKLVEQKQCVER</sequence>
<keyword evidence="2" id="KW-1185">Reference proteome</keyword>
<evidence type="ECO:0000256" key="1">
    <source>
        <dbReference type="SAM" id="MobiDB-lite"/>
    </source>
</evidence>
<dbReference type="PANTHER" id="PTHR35354:SF1">
    <property type="entry name" value="RGD1561648"/>
    <property type="match status" value="1"/>
</dbReference>
<name>A0A6P6I3L0_PUMCO</name>
<dbReference type="CTD" id="103179911"/>
<dbReference type="PANTHER" id="PTHR35354">
    <property type="entry name" value="RGD1561648"/>
    <property type="match status" value="1"/>
</dbReference>
<feature type="compositionally biased region" description="Basic and acidic residues" evidence="1">
    <location>
        <begin position="38"/>
        <end position="47"/>
    </location>
</feature>
<dbReference type="AlphaFoldDB" id="A0A6P6I3L0"/>